<protein>
    <submittedName>
        <fullName evidence="2">Uncharacterized protein</fullName>
    </submittedName>
</protein>
<feature type="region of interest" description="Disordered" evidence="1">
    <location>
        <begin position="195"/>
        <end position="237"/>
    </location>
</feature>
<feature type="compositionally biased region" description="Pro residues" evidence="1">
    <location>
        <begin position="212"/>
        <end position="229"/>
    </location>
</feature>
<evidence type="ECO:0000313" key="2">
    <source>
        <dbReference type="EMBL" id="VEL30811.1"/>
    </source>
</evidence>
<evidence type="ECO:0000256" key="1">
    <source>
        <dbReference type="SAM" id="MobiDB-lite"/>
    </source>
</evidence>
<gene>
    <name evidence="2" type="ORF">PXEA_LOCUS24251</name>
</gene>
<feature type="region of interest" description="Disordered" evidence="1">
    <location>
        <begin position="62"/>
        <end position="107"/>
    </location>
</feature>
<reference evidence="2" key="1">
    <citation type="submission" date="2018-11" db="EMBL/GenBank/DDBJ databases">
        <authorList>
            <consortium name="Pathogen Informatics"/>
        </authorList>
    </citation>
    <scope>NUCLEOTIDE SEQUENCE</scope>
</reference>
<comment type="caution">
    <text evidence="2">The sequence shown here is derived from an EMBL/GenBank/DDBJ whole genome shotgun (WGS) entry which is preliminary data.</text>
</comment>
<accession>A0A448X8R6</accession>
<organism evidence="2 3">
    <name type="scientific">Protopolystoma xenopodis</name>
    <dbReference type="NCBI Taxonomy" id="117903"/>
    <lineage>
        <taxon>Eukaryota</taxon>
        <taxon>Metazoa</taxon>
        <taxon>Spiralia</taxon>
        <taxon>Lophotrochozoa</taxon>
        <taxon>Platyhelminthes</taxon>
        <taxon>Monogenea</taxon>
        <taxon>Polyopisthocotylea</taxon>
        <taxon>Polystomatidea</taxon>
        <taxon>Polystomatidae</taxon>
        <taxon>Protopolystoma</taxon>
    </lineage>
</organism>
<keyword evidence="3" id="KW-1185">Reference proteome</keyword>
<feature type="compositionally biased region" description="Polar residues" evidence="1">
    <location>
        <begin position="1"/>
        <end position="12"/>
    </location>
</feature>
<evidence type="ECO:0000313" key="3">
    <source>
        <dbReference type="Proteomes" id="UP000784294"/>
    </source>
</evidence>
<dbReference type="AlphaFoldDB" id="A0A448X8R6"/>
<feature type="non-terminal residue" evidence="2">
    <location>
        <position position="1"/>
    </location>
</feature>
<feature type="compositionally biased region" description="Basic and acidic residues" evidence="1">
    <location>
        <begin position="96"/>
        <end position="107"/>
    </location>
</feature>
<feature type="compositionally biased region" description="Basic and acidic residues" evidence="1">
    <location>
        <begin position="72"/>
        <end position="87"/>
    </location>
</feature>
<name>A0A448X8R6_9PLAT</name>
<dbReference type="Proteomes" id="UP000784294">
    <property type="component" value="Unassembled WGS sequence"/>
</dbReference>
<dbReference type="EMBL" id="CAAALY010115806">
    <property type="protein sequence ID" value="VEL30811.1"/>
    <property type="molecule type" value="Genomic_DNA"/>
</dbReference>
<feature type="region of interest" description="Disordered" evidence="1">
    <location>
        <begin position="1"/>
        <end position="20"/>
    </location>
</feature>
<proteinExistence type="predicted"/>
<sequence>MCLTRGQSSTVLTRPIPTHTHINIQTDRQADTYTHRQTEVQEDINQRYPRLDLVLESPRIRRVRQSSSADPVRLDEQSDPRLSDDPKVTTSTGQERNQRWRSEETRLDSTRLDSRSVEFAVSRAGMRHRPRDEADWPRLLFVPLLLLIAVGPRGCRLQAPANHDQTGRLVRYDALYQGGQAGTRTAEFNTHLLTNPGLGDGMPHGLKRVLKPPKPGKPGLSPSPGPGPGSAPLLPSM</sequence>